<feature type="compositionally biased region" description="Pro residues" evidence="1">
    <location>
        <begin position="142"/>
        <end position="153"/>
    </location>
</feature>
<dbReference type="AlphaFoldDB" id="A0A0A1P2K9"/>
<sequence>MDSALLSQIQKGKKLKKTVTNDRSAPVIAPSKPTAPTGGGGGMARPPIPGMASLPSTPASAPPAAPPAAPSGPQLGGLFANGMPTLRKTRGAAVETGRGSSSPPPPPAINRSAIHNTLPRNFKAPPIPGRALPTPSSNTASSPPPPPPPPAPPSVASGVSPKIQASLVPSVTTGRTRSNSSPQRPIPPPPPPRTSAPSPPASPQVVRSNLAVPPALPPGRPRASSTSNSPNVPRSPLPPPPPSIGKPSVRANVPLTEGGGKFTFRPISSLPKPRACSKSKHVYPSGESKGNAYPLNYQKIY</sequence>
<dbReference type="GO" id="GO:0003779">
    <property type="term" value="F:actin binding"/>
    <property type="evidence" value="ECO:0007669"/>
    <property type="project" value="InterPro"/>
</dbReference>
<feature type="region of interest" description="Disordered" evidence="1">
    <location>
        <begin position="1"/>
        <end position="290"/>
    </location>
</feature>
<proteinExistence type="predicted"/>
<accession>A0A0A1P2K9</accession>
<dbReference type="OMA" id="QWQHNAT"/>
<protein>
    <recommendedName>
        <fullName evidence="2">WH2 domain-containing protein</fullName>
    </recommendedName>
</protein>
<feature type="compositionally biased region" description="Polar residues" evidence="1">
    <location>
        <begin position="167"/>
        <end position="176"/>
    </location>
</feature>
<organism evidence="3 4">
    <name type="scientific">Rhizopus microsporus</name>
    <dbReference type="NCBI Taxonomy" id="58291"/>
    <lineage>
        <taxon>Eukaryota</taxon>
        <taxon>Fungi</taxon>
        <taxon>Fungi incertae sedis</taxon>
        <taxon>Mucoromycota</taxon>
        <taxon>Mucoromycotina</taxon>
        <taxon>Mucoromycetes</taxon>
        <taxon>Mucorales</taxon>
        <taxon>Mucorineae</taxon>
        <taxon>Rhizopodaceae</taxon>
        <taxon>Rhizopus</taxon>
    </lineage>
</organism>
<name>A0A0A1P2K9_RHIZD</name>
<feature type="compositionally biased region" description="Polar residues" evidence="1">
    <location>
        <begin position="1"/>
        <end position="10"/>
    </location>
</feature>
<dbReference type="Proteomes" id="UP000242381">
    <property type="component" value="Unassembled WGS sequence"/>
</dbReference>
<dbReference type="Pfam" id="PF02205">
    <property type="entry name" value="WH2"/>
    <property type="match status" value="1"/>
</dbReference>
<dbReference type="SMART" id="SM00246">
    <property type="entry name" value="WH2"/>
    <property type="match status" value="1"/>
</dbReference>
<evidence type="ECO:0000313" key="4">
    <source>
        <dbReference type="Proteomes" id="UP000242381"/>
    </source>
</evidence>
<feature type="compositionally biased region" description="Pro residues" evidence="1">
    <location>
        <begin position="184"/>
        <end position="202"/>
    </location>
</feature>
<evidence type="ECO:0000256" key="1">
    <source>
        <dbReference type="SAM" id="MobiDB-lite"/>
    </source>
</evidence>
<feature type="domain" description="WH2" evidence="2">
    <location>
        <begin position="1"/>
        <end position="18"/>
    </location>
</feature>
<dbReference type="VEuPathDB" id="FungiDB:BCV72DRAFT_236752"/>
<feature type="compositionally biased region" description="Pro residues" evidence="1">
    <location>
        <begin position="60"/>
        <end position="70"/>
    </location>
</feature>
<feature type="compositionally biased region" description="Pro residues" evidence="1">
    <location>
        <begin position="233"/>
        <end position="244"/>
    </location>
</feature>
<evidence type="ECO:0000313" key="3">
    <source>
        <dbReference type="EMBL" id="ORE20584.1"/>
    </source>
</evidence>
<dbReference type="PROSITE" id="PS51082">
    <property type="entry name" value="WH2"/>
    <property type="match status" value="1"/>
</dbReference>
<dbReference type="EMBL" id="KV921291">
    <property type="protein sequence ID" value="ORE20584.1"/>
    <property type="molecule type" value="Genomic_DNA"/>
</dbReference>
<reference evidence="3 4" key="1">
    <citation type="journal article" date="2016" name="Proc. Natl. Acad. Sci. U.S.A.">
        <title>Lipid metabolic changes in an early divergent fungus govern the establishment of a mutualistic symbiosis with endobacteria.</title>
        <authorList>
            <person name="Lastovetsky O.A."/>
            <person name="Gaspar M.L."/>
            <person name="Mondo S.J."/>
            <person name="LaButti K.M."/>
            <person name="Sandor L."/>
            <person name="Grigoriev I.V."/>
            <person name="Henry S.A."/>
            <person name="Pawlowska T.E."/>
        </authorList>
    </citation>
    <scope>NUCLEOTIDE SEQUENCE [LARGE SCALE GENOMIC DNA]</scope>
    <source>
        <strain evidence="3 4">ATCC 11559</strain>
    </source>
</reference>
<dbReference type="InterPro" id="IPR003124">
    <property type="entry name" value="WH2_dom"/>
</dbReference>
<evidence type="ECO:0000259" key="2">
    <source>
        <dbReference type="PROSITE" id="PS51082"/>
    </source>
</evidence>
<gene>
    <name evidence="3" type="ORF">BCV71DRAFT_254097</name>
</gene>
<feature type="compositionally biased region" description="Low complexity" evidence="1">
    <location>
        <begin position="50"/>
        <end position="59"/>
    </location>
</feature>